<dbReference type="EMBL" id="JFYZ01000043">
    <property type="protein sequence ID" value="EZP74639.1"/>
    <property type="molecule type" value="Genomic_DNA"/>
</dbReference>
<name>A0A031JKI2_9SPHN</name>
<comment type="caution">
    <text evidence="2">The sequence shown here is derived from an EMBL/GenBank/DDBJ whole genome shotgun (WGS) entry which is preliminary data.</text>
</comment>
<dbReference type="eggNOG" id="COG5449">
    <property type="taxonomic scope" value="Bacteria"/>
</dbReference>
<evidence type="ECO:0000313" key="3">
    <source>
        <dbReference type="Proteomes" id="UP000024329"/>
    </source>
</evidence>
<dbReference type="NCBIfam" id="TIGR02218">
    <property type="entry name" value="phg_TIGR02218"/>
    <property type="match status" value="1"/>
</dbReference>
<dbReference type="Proteomes" id="UP000024329">
    <property type="component" value="Unassembled WGS sequence"/>
</dbReference>
<dbReference type="PATRIC" id="fig|158500.4.peg.4914"/>
<dbReference type="InterPro" id="IPR011928">
    <property type="entry name" value="Phage_phiJL001_Gp84"/>
</dbReference>
<evidence type="ECO:0000313" key="2">
    <source>
        <dbReference type="EMBL" id="EZP74639.1"/>
    </source>
</evidence>
<dbReference type="Pfam" id="PF09931">
    <property type="entry name" value="Phage_phiJL001_Gp84_N"/>
    <property type="match status" value="1"/>
</dbReference>
<dbReference type="InterPro" id="IPR018964">
    <property type="entry name" value="Phage_phiJL001_Gp84_C"/>
</dbReference>
<protein>
    <recommendedName>
        <fullName evidence="1">Bacteriophage phiJL001 Gp84 C-terminal domain-containing protein</fullName>
    </recommendedName>
</protein>
<evidence type="ECO:0000259" key="1">
    <source>
        <dbReference type="Pfam" id="PF09356"/>
    </source>
</evidence>
<dbReference type="AlphaFoldDB" id="A0A031JKI2"/>
<dbReference type="Pfam" id="PF09356">
    <property type="entry name" value="Phage_BR0599"/>
    <property type="match status" value="1"/>
</dbReference>
<reference evidence="2 3" key="1">
    <citation type="submission" date="2014-03" db="EMBL/GenBank/DDBJ databases">
        <title>Whole genome sequence of Novosphingobium resinovorum KF1.</title>
        <authorList>
            <person name="Gan H.M."/>
            <person name="Gan H.Y."/>
            <person name="Chew T.H."/>
            <person name="Savka M.A."/>
        </authorList>
    </citation>
    <scope>NUCLEOTIDE SEQUENCE [LARGE SCALE GENOMIC DNA]</scope>
    <source>
        <strain evidence="2 3">KF1</strain>
    </source>
</reference>
<gene>
    <name evidence="2" type="ORF">BV97_04835</name>
</gene>
<accession>A0A031JKI2</accession>
<feature type="domain" description="Bacteriophage phiJL001 Gp84 C-terminal" evidence="1">
    <location>
        <begin position="188"/>
        <end position="263"/>
    </location>
</feature>
<dbReference type="STRING" id="158500.BES08_15520"/>
<proteinExistence type="predicted"/>
<organism evidence="2 3">
    <name type="scientific">Novosphingobium resinovorum</name>
    <dbReference type="NCBI Taxonomy" id="158500"/>
    <lineage>
        <taxon>Bacteria</taxon>
        <taxon>Pseudomonadati</taxon>
        <taxon>Pseudomonadota</taxon>
        <taxon>Alphaproteobacteria</taxon>
        <taxon>Sphingomonadales</taxon>
        <taxon>Sphingomonadaceae</taxon>
        <taxon>Novosphingobium</taxon>
    </lineage>
</organism>
<dbReference type="RefSeq" id="WP_036529490.1">
    <property type="nucleotide sequence ID" value="NZ_JFYZ01000043.1"/>
</dbReference>
<sequence length="273" mass="29487">MTRRWFADDLETVATFWRILRGDGVTLGFTSHDRDLWFDGVLHRASPGMVPSAIRKSADFEPDSAEVRGSLTHEAIDSADLAAGRFDGAQVRIGLVDWETLEREVLYAGTIGTVSEDDGAFSAELVSRKAELWRDPTPRTSPACRSIFCAPGCNLNPQKFSREVRLLGIDAAANAALFEGAPDAADHAGGRLRWIDGPQAGIEMDVMGGGANGLILDVPLADAMEPGTRALLREGCDHTLGTCSQRFGNAVNFRGEPFLPGNDMLTRYPGPVQ</sequence>